<reference evidence="2" key="1">
    <citation type="journal article" date="2007" name="Insect Biochem. Mol. Biol.">
        <title>Identification of immune-related genes from an apterygote insect, the firebrat Thermobia domestica.</title>
        <authorList>
            <person name="Altincicek B."/>
            <person name="Vilcinskas A."/>
        </authorList>
    </citation>
    <scope>NUCLEOTIDE SEQUENCE</scope>
    <source>
        <strain evidence="2">18</strain>
    </source>
</reference>
<sequence>MKTTTYLLLLTFLTLVVMDFFIQDGVEAFRSNFKLVHVIRGRNRNVRRRRIFVR</sequence>
<feature type="signal peptide" evidence="1">
    <location>
        <begin position="1"/>
        <end position="28"/>
    </location>
</feature>
<dbReference type="AlphaFoldDB" id="A4FSG5"/>
<evidence type="ECO:0000256" key="1">
    <source>
        <dbReference type="SAM" id="SignalP"/>
    </source>
</evidence>
<proteinExistence type="evidence at transcript level"/>
<dbReference type="EMBL" id="AM495106">
    <property type="protein sequence ID" value="CAM36308.1"/>
    <property type="molecule type" value="mRNA"/>
</dbReference>
<accession>A4FSG5</accession>
<organism evidence="2">
    <name type="scientific">Thermobia domestica</name>
    <name type="common">Firebrat</name>
    <name type="synonym">Lepisma domestica</name>
    <dbReference type="NCBI Taxonomy" id="89055"/>
    <lineage>
        <taxon>Eukaryota</taxon>
        <taxon>Metazoa</taxon>
        <taxon>Ecdysozoa</taxon>
        <taxon>Arthropoda</taxon>
        <taxon>Hexapoda</taxon>
        <taxon>Insecta</taxon>
        <taxon>Zygentoma</taxon>
        <taxon>Lepismatidae</taxon>
        <taxon>Thermobia</taxon>
    </lineage>
</organism>
<protein>
    <submittedName>
        <fullName evidence="2">Uncharacterized protein</fullName>
    </submittedName>
</protein>
<evidence type="ECO:0000313" key="2">
    <source>
        <dbReference type="EMBL" id="CAM36308.1"/>
    </source>
</evidence>
<name>A4FSG5_THEDO</name>
<feature type="chain" id="PRO_5002667914" evidence="1">
    <location>
        <begin position="29"/>
        <end position="54"/>
    </location>
</feature>
<keyword evidence="1" id="KW-0732">Signal</keyword>